<accession>A0ABX1WR08</accession>
<dbReference type="RefSeq" id="WP_171593794.1">
    <property type="nucleotide sequence ID" value="NZ_RZNH01000002.1"/>
</dbReference>
<evidence type="ECO:0000313" key="1">
    <source>
        <dbReference type="EMBL" id="NOU58525.1"/>
    </source>
</evidence>
<dbReference type="Proteomes" id="UP000732105">
    <property type="component" value="Unassembled WGS sequence"/>
</dbReference>
<proteinExistence type="predicted"/>
<keyword evidence="2" id="KW-1185">Reference proteome</keyword>
<gene>
    <name evidence="1" type="ORF">ELS83_01755</name>
</gene>
<sequence length="98" mass="11335">MVDKVIILNLLNKLSKENRNIFWKMECLYSDAKGTTINQILLYSQNNCRSIGRFVYRGESGMVQLCMHEKLKKSSSEHIVDLLLDLINDSKEQKAIQS</sequence>
<reference evidence="1 2" key="1">
    <citation type="submission" date="2018-12" db="EMBL/GenBank/DDBJ databases">
        <title>Marinifilum JC070 sp. nov., a marine bacterium isolated from Yongle Blue Hole in the South China Sea.</title>
        <authorList>
            <person name="Fu T."/>
        </authorList>
    </citation>
    <scope>NUCLEOTIDE SEQUENCE [LARGE SCALE GENOMIC DNA]</scope>
    <source>
        <strain evidence="1 2">JC070</strain>
    </source>
</reference>
<name>A0ABX1WR08_9BACT</name>
<organism evidence="1 2">
    <name type="scientific">Marinifilum caeruleilacunae</name>
    <dbReference type="NCBI Taxonomy" id="2499076"/>
    <lineage>
        <taxon>Bacteria</taxon>
        <taxon>Pseudomonadati</taxon>
        <taxon>Bacteroidota</taxon>
        <taxon>Bacteroidia</taxon>
        <taxon>Marinilabiliales</taxon>
        <taxon>Marinifilaceae</taxon>
    </lineage>
</organism>
<comment type="caution">
    <text evidence="1">The sequence shown here is derived from an EMBL/GenBank/DDBJ whole genome shotgun (WGS) entry which is preliminary data.</text>
</comment>
<protein>
    <submittedName>
        <fullName evidence="1">Uncharacterized protein</fullName>
    </submittedName>
</protein>
<dbReference type="EMBL" id="RZNH01000002">
    <property type="protein sequence ID" value="NOU58525.1"/>
    <property type="molecule type" value="Genomic_DNA"/>
</dbReference>
<evidence type="ECO:0000313" key="2">
    <source>
        <dbReference type="Proteomes" id="UP000732105"/>
    </source>
</evidence>